<dbReference type="SUPFAM" id="SSF50998">
    <property type="entry name" value="Quinoprotein alcohol dehydrogenase-like"/>
    <property type="match status" value="1"/>
</dbReference>
<name>A0A445K9I3_GLYSO</name>
<sequence length="258" mass="29452">MSDAQERFRNIRLREEYDMHDRKDPLSVVLLFLRKRSKIIEILAAQEIVLALDNRTNQRICFLNVSPDEVIRSMFHNENNVSFIIVSVYASDGYSSLKCRSTSIEYIRRGKLDPGFAIFESESLKWPGFVEFNDINGKTLTYSAQDSPGIMLIFAKASSHVPLKILSIEDGTVLKSFNHLLHENKKERTFELTEVSRTGSINVSNILTGKCLAKIKASDGFPGDALFCDEERNEIYTVNRNGLVHVWSKCTPNKRQKI</sequence>
<accession>A0A445K9I3</accession>
<dbReference type="PANTHER" id="PTHR31789">
    <property type="entry name" value="OS05G0482600 PROTEIN"/>
    <property type="match status" value="1"/>
</dbReference>
<gene>
    <name evidence="1" type="ORF">D0Y65_014665</name>
</gene>
<evidence type="ECO:0000313" key="2">
    <source>
        <dbReference type="Proteomes" id="UP000289340"/>
    </source>
</evidence>
<comment type="caution">
    <text evidence="1">The sequence shown here is derived from an EMBL/GenBank/DDBJ whole genome shotgun (WGS) entry which is preliminary data.</text>
</comment>
<evidence type="ECO:0000313" key="1">
    <source>
        <dbReference type="EMBL" id="RZC07472.1"/>
    </source>
</evidence>
<organism evidence="1 2">
    <name type="scientific">Glycine soja</name>
    <name type="common">Wild soybean</name>
    <dbReference type="NCBI Taxonomy" id="3848"/>
    <lineage>
        <taxon>Eukaryota</taxon>
        <taxon>Viridiplantae</taxon>
        <taxon>Streptophyta</taxon>
        <taxon>Embryophyta</taxon>
        <taxon>Tracheophyta</taxon>
        <taxon>Spermatophyta</taxon>
        <taxon>Magnoliopsida</taxon>
        <taxon>eudicotyledons</taxon>
        <taxon>Gunneridae</taxon>
        <taxon>Pentapetalae</taxon>
        <taxon>rosids</taxon>
        <taxon>fabids</taxon>
        <taxon>Fabales</taxon>
        <taxon>Fabaceae</taxon>
        <taxon>Papilionoideae</taxon>
        <taxon>50 kb inversion clade</taxon>
        <taxon>NPAAA clade</taxon>
        <taxon>indigoferoid/millettioid clade</taxon>
        <taxon>Phaseoleae</taxon>
        <taxon>Glycine</taxon>
        <taxon>Glycine subgen. Soja</taxon>
    </lineage>
</organism>
<dbReference type="InterPro" id="IPR057221">
    <property type="entry name" value="DUF7899"/>
</dbReference>
<proteinExistence type="predicted"/>
<dbReference type="InterPro" id="IPR011047">
    <property type="entry name" value="Quinoprotein_ADH-like_sf"/>
</dbReference>
<dbReference type="Proteomes" id="UP000289340">
    <property type="component" value="Chromosome 6"/>
</dbReference>
<reference evidence="1 2" key="1">
    <citation type="submission" date="2018-09" db="EMBL/GenBank/DDBJ databases">
        <title>A high-quality reference genome of wild soybean provides a powerful tool to mine soybean genomes.</title>
        <authorList>
            <person name="Xie M."/>
            <person name="Chung C.Y.L."/>
            <person name="Li M.-W."/>
            <person name="Wong F.-L."/>
            <person name="Chan T.-F."/>
            <person name="Lam H.-M."/>
        </authorList>
    </citation>
    <scope>NUCLEOTIDE SEQUENCE [LARGE SCALE GENOMIC DNA]</scope>
    <source>
        <strain evidence="2">cv. W05</strain>
        <tissue evidence="1">Hypocotyl of etiolated seedlings</tissue>
    </source>
</reference>
<dbReference type="AlphaFoldDB" id="A0A445K9I3"/>
<keyword evidence="2" id="KW-1185">Reference proteome</keyword>
<protein>
    <submittedName>
        <fullName evidence="1">Uncharacterized protein</fullName>
    </submittedName>
</protein>
<dbReference type="EMBL" id="QZWG01000006">
    <property type="protein sequence ID" value="RZC07472.1"/>
    <property type="molecule type" value="Genomic_DNA"/>
</dbReference>
<dbReference type="Pfam" id="PF25463">
    <property type="entry name" value="DUF7899"/>
    <property type="match status" value="1"/>
</dbReference>
<dbReference type="PANTHER" id="PTHR31789:SF1">
    <property type="entry name" value="OS05G0482600 PROTEIN"/>
    <property type="match status" value="1"/>
</dbReference>